<comment type="function">
    <text evidence="5">Required for the activity of the bacterial periplasmic transport system of putrescine.</text>
</comment>
<dbReference type="InterPro" id="IPR001188">
    <property type="entry name" value="Sperm_putr-bd"/>
</dbReference>
<evidence type="ECO:0000313" key="7">
    <source>
        <dbReference type="EMBL" id="PPC77377.1"/>
    </source>
</evidence>
<keyword evidence="2 5" id="KW-0813">Transport</keyword>
<dbReference type="SUPFAM" id="SSF53850">
    <property type="entry name" value="Periplasmic binding protein-like II"/>
    <property type="match status" value="1"/>
</dbReference>
<dbReference type="PANTHER" id="PTHR30222:SF12">
    <property type="entry name" value="NORSPERMIDINE SENSOR"/>
    <property type="match status" value="1"/>
</dbReference>
<keyword evidence="4 5" id="KW-0574">Periplasm</keyword>
<evidence type="ECO:0000256" key="1">
    <source>
        <dbReference type="ARBA" id="ARBA00004418"/>
    </source>
</evidence>
<dbReference type="PIRSF" id="PIRSF019574">
    <property type="entry name" value="Periplasmic_polyamine_BP"/>
    <property type="match status" value="1"/>
</dbReference>
<reference evidence="7 8" key="1">
    <citation type="submission" date="2018-02" db="EMBL/GenBank/DDBJ databases">
        <title>novel marine gammaproteobacteria from coastal saline agro ecosystem.</title>
        <authorList>
            <person name="Krishnan R."/>
            <person name="Ramesh Kumar N."/>
        </authorList>
    </citation>
    <scope>NUCLEOTIDE SEQUENCE [LARGE SCALE GENOMIC DNA]</scope>
    <source>
        <strain evidence="7 8">228</strain>
    </source>
</reference>
<protein>
    <recommendedName>
        <fullName evidence="5">Putrescine-binding periplasmic protein</fullName>
    </recommendedName>
</protein>
<name>A0A2S5KR92_9PROT</name>
<feature type="signal peptide" evidence="6">
    <location>
        <begin position="1"/>
        <end position="22"/>
    </location>
</feature>
<feature type="chain" id="PRO_5015651728" description="Putrescine-binding periplasmic protein" evidence="6">
    <location>
        <begin position="23"/>
        <end position="365"/>
    </location>
</feature>
<gene>
    <name evidence="7" type="ORF">C4K68_10955</name>
</gene>
<organism evidence="7 8">
    <name type="scientific">Proteobacteria bacterium 228</name>
    <dbReference type="NCBI Taxonomy" id="2083153"/>
    <lineage>
        <taxon>Bacteria</taxon>
        <taxon>Pseudomonadati</taxon>
        <taxon>Pseudomonadota</taxon>
    </lineage>
</organism>
<comment type="subcellular location">
    <subcellularLocation>
        <location evidence="1 5">Periplasm</location>
    </subcellularLocation>
</comment>
<dbReference type="GO" id="GO:0015846">
    <property type="term" value="P:polyamine transport"/>
    <property type="evidence" value="ECO:0007669"/>
    <property type="project" value="InterPro"/>
</dbReference>
<comment type="similarity">
    <text evidence="5">Belongs to the bacterial solute-binding protein PotD/PotF family.</text>
</comment>
<comment type="caution">
    <text evidence="7">The sequence shown here is derived from an EMBL/GenBank/DDBJ whole genome shotgun (WGS) entry which is preliminary data.</text>
</comment>
<evidence type="ECO:0000256" key="2">
    <source>
        <dbReference type="ARBA" id="ARBA00022448"/>
    </source>
</evidence>
<sequence>MSKWVKTIIASAVLATSAAAVAAEEPVLHIYNWSDYIAEDTIANFEKATGIKVVYDLYDSNEVLDAKLLSGNSGFDLVVPSDFYLGRQIAAGIYQPLKKDALSNYGNLDPQLMKIMQSVDKDNAHAVPYMWGTNGIGYNAEKVKAALGENAPVDSWDLVFKPENMEKLAGCGVAFLDSPKEVMATALNYMGKNPNSEDPKDYEAAKEMLLKVRPYIRYFHSSQYINDLANGDICVAVGYSGDILQAADRATEAANGVKVEYRIPKEGAQMWVDSMAIPADAKHPENAHKFINFILQPDVVAGISNYVMYANPNAKATELVDDAVKSNPGIYPSDDVKAKLFMVTPASAKLERVITRAWTTVQTNQ</sequence>
<dbReference type="InterPro" id="IPR006059">
    <property type="entry name" value="SBP"/>
</dbReference>
<evidence type="ECO:0000313" key="8">
    <source>
        <dbReference type="Proteomes" id="UP000238196"/>
    </source>
</evidence>
<dbReference type="Proteomes" id="UP000238196">
    <property type="component" value="Unassembled WGS sequence"/>
</dbReference>
<dbReference type="GO" id="GO:0042597">
    <property type="term" value="C:periplasmic space"/>
    <property type="evidence" value="ECO:0007669"/>
    <property type="project" value="UniProtKB-SubCell"/>
</dbReference>
<dbReference type="Gene3D" id="3.40.190.10">
    <property type="entry name" value="Periplasmic binding protein-like II"/>
    <property type="match status" value="2"/>
</dbReference>
<dbReference type="GO" id="GO:0019808">
    <property type="term" value="F:polyamine binding"/>
    <property type="evidence" value="ECO:0007669"/>
    <property type="project" value="InterPro"/>
</dbReference>
<evidence type="ECO:0000256" key="4">
    <source>
        <dbReference type="ARBA" id="ARBA00022764"/>
    </source>
</evidence>
<dbReference type="EMBL" id="PRLP01000034">
    <property type="protein sequence ID" value="PPC77377.1"/>
    <property type="molecule type" value="Genomic_DNA"/>
</dbReference>
<dbReference type="Pfam" id="PF13416">
    <property type="entry name" value="SBP_bac_8"/>
    <property type="match status" value="1"/>
</dbReference>
<dbReference type="OrthoDB" id="9769319at2"/>
<accession>A0A2S5KR92</accession>
<evidence type="ECO:0000256" key="5">
    <source>
        <dbReference type="PIRNR" id="PIRNR019574"/>
    </source>
</evidence>
<proteinExistence type="inferred from homology"/>
<dbReference type="PRINTS" id="PR00909">
    <property type="entry name" value="SPERMDNBNDNG"/>
</dbReference>
<evidence type="ECO:0000256" key="6">
    <source>
        <dbReference type="SAM" id="SignalP"/>
    </source>
</evidence>
<dbReference type="CDD" id="cd13659">
    <property type="entry name" value="PBP2_PotF"/>
    <property type="match status" value="1"/>
</dbReference>
<dbReference type="AlphaFoldDB" id="A0A2S5KR92"/>
<keyword evidence="3 6" id="KW-0732">Signal</keyword>
<dbReference type="PANTHER" id="PTHR30222">
    <property type="entry name" value="SPERMIDINE/PUTRESCINE-BINDING PERIPLASMIC PROTEIN"/>
    <property type="match status" value="1"/>
</dbReference>
<evidence type="ECO:0000256" key="3">
    <source>
        <dbReference type="ARBA" id="ARBA00022729"/>
    </source>
</evidence>